<dbReference type="InterPro" id="IPR026325">
    <property type="entry name" value="DUF932"/>
</dbReference>
<comment type="caution">
    <text evidence="1">The sequence shown here is derived from an EMBL/GenBank/DDBJ whole genome shotgun (WGS) entry which is preliminary data.</text>
</comment>
<keyword evidence="2" id="KW-1185">Reference proteome</keyword>
<accession>A0ABM8XUR1</accession>
<dbReference type="Proteomes" id="UP000721236">
    <property type="component" value="Unassembled WGS sequence"/>
</dbReference>
<sequence>MQLASRFTHTAHALQSDVPLSDEQIRLVAPSIFSAEKHASRSDRYAYIPTAAVLSELRREGFQPFMVCQTRVRHEHRRDHTKHMVRLRHASDIAGEEANEIILINSHDGTSAYQMLAGMFRFVCKNGLVCGTASADIRVPHKGDILTDVVQGAYDVLEGFRPIAEAKAGMKALPLAGAEQAAFARAALALRYDNAQACAGSAAIAPVTPITPAQLLAPRRPDDVGGDLWTTLNRVQENMVRGGLAGRSRSGRRMHTRPVMGIDSSIRLNRALWTLAEEMRRLKG</sequence>
<evidence type="ECO:0000313" key="1">
    <source>
        <dbReference type="EMBL" id="CAG9184118.1"/>
    </source>
</evidence>
<evidence type="ECO:0000313" key="2">
    <source>
        <dbReference type="Proteomes" id="UP000721236"/>
    </source>
</evidence>
<gene>
    <name evidence="1" type="ORF">LMG21510_05029</name>
</gene>
<dbReference type="Pfam" id="PF06067">
    <property type="entry name" value="DUF932"/>
    <property type="match status" value="1"/>
</dbReference>
<proteinExistence type="predicted"/>
<name>A0ABM8XUR1_9BURK</name>
<evidence type="ECO:0008006" key="3">
    <source>
        <dbReference type="Google" id="ProtNLM"/>
    </source>
</evidence>
<organism evidence="1 2">
    <name type="scientific">Cupriavidus respiraculi</name>
    <dbReference type="NCBI Taxonomy" id="195930"/>
    <lineage>
        <taxon>Bacteria</taxon>
        <taxon>Pseudomonadati</taxon>
        <taxon>Pseudomonadota</taxon>
        <taxon>Betaproteobacteria</taxon>
        <taxon>Burkholderiales</taxon>
        <taxon>Burkholderiaceae</taxon>
        <taxon>Cupriavidus</taxon>
    </lineage>
</organism>
<protein>
    <recommendedName>
        <fullName evidence="3">DUF945 domain-containing protein</fullName>
    </recommendedName>
</protein>
<dbReference type="EMBL" id="CAJZAH010000010">
    <property type="protein sequence ID" value="CAG9184118.1"/>
    <property type="molecule type" value="Genomic_DNA"/>
</dbReference>
<dbReference type="RefSeq" id="WP_222208871.1">
    <property type="nucleotide sequence ID" value="NZ_CAJZAH010000010.1"/>
</dbReference>
<reference evidence="1 2" key="1">
    <citation type="submission" date="2021-08" db="EMBL/GenBank/DDBJ databases">
        <authorList>
            <person name="Peeters C."/>
        </authorList>
    </citation>
    <scope>NUCLEOTIDE SEQUENCE [LARGE SCALE GENOMIC DNA]</scope>
    <source>
        <strain evidence="1 2">LMG 21510</strain>
    </source>
</reference>